<keyword evidence="2" id="KW-1185">Reference proteome</keyword>
<sequence length="30" mass="3201">MKCGLTGRILLCNLVVDTIIVYTTIGTAMS</sequence>
<protein>
    <submittedName>
        <fullName evidence="1">Uncharacterized protein</fullName>
    </submittedName>
</protein>
<proteinExistence type="predicted"/>
<dbReference type="EMBL" id="SLXA01000008">
    <property type="protein sequence ID" value="TCO84249.1"/>
    <property type="molecule type" value="Genomic_DNA"/>
</dbReference>
<comment type="caution">
    <text evidence="1">The sequence shown here is derived from an EMBL/GenBank/DDBJ whole genome shotgun (WGS) entry which is preliminary data.</text>
</comment>
<accession>A0A4R2LEM8</accession>
<dbReference type="Proteomes" id="UP000295711">
    <property type="component" value="Unassembled WGS sequence"/>
</dbReference>
<name>A0A4R2LEM8_9FIRM</name>
<evidence type="ECO:0000313" key="1">
    <source>
        <dbReference type="EMBL" id="TCO84249.1"/>
    </source>
</evidence>
<evidence type="ECO:0000313" key="2">
    <source>
        <dbReference type="Proteomes" id="UP000295711"/>
    </source>
</evidence>
<organism evidence="1 2">
    <name type="scientific">Frisingicoccus caecimuris</name>
    <dbReference type="NCBI Taxonomy" id="1796636"/>
    <lineage>
        <taxon>Bacteria</taxon>
        <taxon>Bacillati</taxon>
        <taxon>Bacillota</taxon>
        <taxon>Clostridia</taxon>
        <taxon>Lachnospirales</taxon>
        <taxon>Lachnospiraceae</taxon>
        <taxon>Frisingicoccus</taxon>
    </lineage>
</organism>
<gene>
    <name evidence="1" type="ORF">EV212_1085</name>
</gene>
<dbReference type="AlphaFoldDB" id="A0A4R2LEM8"/>
<reference evidence="1 2" key="1">
    <citation type="submission" date="2019-03" db="EMBL/GenBank/DDBJ databases">
        <title>Genomic Encyclopedia of Type Strains, Phase IV (KMG-IV): sequencing the most valuable type-strain genomes for metagenomic binning, comparative biology and taxonomic classification.</title>
        <authorList>
            <person name="Goeker M."/>
        </authorList>
    </citation>
    <scope>NUCLEOTIDE SEQUENCE [LARGE SCALE GENOMIC DNA]</scope>
    <source>
        <strain evidence="1 2">DSM 28559</strain>
    </source>
</reference>